<dbReference type="GeneID" id="10546998"/>
<reference key="1">
    <citation type="submission" date="2007-01" db="EMBL/GenBank/DDBJ databases">
        <title>The Genome Sequence of Puccinia graminis f. sp. tritici Strain CRL 75-36-700-3.</title>
        <authorList>
            <consortium name="The Broad Institute Genome Sequencing Platform"/>
            <person name="Birren B."/>
            <person name="Lander E."/>
            <person name="Galagan J."/>
            <person name="Nusbaum C."/>
            <person name="Devon K."/>
            <person name="Cuomo C."/>
            <person name="Jaffe D."/>
            <person name="Butler J."/>
            <person name="Alvarez P."/>
            <person name="Gnerre S."/>
            <person name="Grabherr M."/>
            <person name="Mauceli E."/>
            <person name="Brockman W."/>
            <person name="Young S."/>
            <person name="LaButti K."/>
            <person name="Sykes S."/>
            <person name="DeCaprio D."/>
            <person name="Crawford M."/>
            <person name="Koehrsen M."/>
            <person name="Engels R."/>
            <person name="Montgomery P."/>
            <person name="Pearson M."/>
            <person name="Howarth C."/>
            <person name="Larson L."/>
            <person name="White J."/>
            <person name="Zeng Q."/>
            <person name="Kodira C."/>
            <person name="Yandava C."/>
            <person name="Alvarado L."/>
            <person name="O'Leary S."/>
            <person name="Szabo L."/>
            <person name="Dean R."/>
            <person name="Schein J."/>
        </authorList>
    </citation>
    <scope>NUCLEOTIDE SEQUENCE</scope>
    <source>
        <strain>CRL 75-36-700-3</strain>
    </source>
</reference>
<organism evidence="2 3">
    <name type="scientific">Puccinia graminis f. sp. tritici (strain CRL 75-36-700-3 / race SCCL)</name>
    <name type="common">Black stem rust fungus</name>
    <dbReference type="NCBI Taxonomy" id="418459"/>
    <lineage>
        <taxon>Eukaryota</taxon>
        <taxon>Fungi</taxon>
        <taxon>Dikarya</taxon>
        <taxon>Basidiomycota</taxon>
        <taxon>Pucciniomycotina</taxon>
        <taxon>Pucciniomycetes</taxon>
        <taxon>Pucciniales</taxon>
        <taxon>Pucciniaceae</taxon>
        <taxon>Puccinia</taxon>
    </lineage>
</organism>
<reference evidence="3" key="2">
    <citation type="journal article" date="2011" name="Proc. Natl. Acad. Sci. U.S.A.">
        <title>Obligate biotrophy features unraveled by the genomic analysis of rust fungi.</title>
        <authorList>
            <person name="Duplessis S."/>
            <person name="Cuomo C.A."/>
            <person name="Lin Y.-C."/>
            <person name="Aerts A."/>
            <person name="Tisserant E."/>
            <person name="Veneault-Fourrey C."/>
            <person name="Joly D.L."/>
            <person name="Hacquard S."/>
            <person name="Amselem J."/>
            <person name="Cantarel B.L."/>
            <person name="Chiu R."/>
            <person name="Coutinho P.M."/>
            <person name="Feau N."/>
            <person name="Field M."/>
            <person name="Frey P."/>
            <person name="Gelhaye E."/>
            <person name="Goldberg J."/>
            <person name="Grabherr M.G."/>
            <person name="Kodira C.D."/>
            <person name="Kohler A."/>
            <person name="Kuees U."/>
            <person name="Lindquist E.A."/>
            <person name="Lucas S.M."/>
            <person name="Mago R."/>
            <person name="Mauceli E."/>
            <person name="Morin E."/>
            <person name="Murat C."/>
            <person name="Pangilinan J.L."/>
            <person name="Park R."/>
            <person name="Pearson M."/>
            <person name="Quesneville H."/>
            <person name="Rouhier N."/>
            <person name="Sakthikumar S."/>
            <person name="Salamov A.A."/>
            <person name="Schmutz J."/>
            <person name="Selles B."/>
            <person name="Shapiro H."/>
            <person name="Tanguay P."/>
            <person name="Tuskan G.A."/>
            <person name="Henrissat B."/>
            <person name="Van de Peer Y."/>
            <person name="Rouze P."/>
            <person name="Ellis J.G."/>
            <person name="Dodds P.N."/>
            <person name="Schein J.E."/>
            <person name="Zhong S."/>
            <person name="Hamelin R.C."/>
            <person name="Grigoriev I.V."/>
            <person name="Szabo L.J."/>
            <person name="Martin F."/>
        </authorList>
    </citation>
    <scope>NUCLEOTIDE SEQUENCE [LARGE SCALE GENOMIC DNA]</scope>
    <source>
        <strain evidence="3">CRL 75-36-700-3 / race SCCL</strain>
    </source>
</reference>
<dbReference type="VEuPathDB" id="FungiDB:PGTG_15454"/>
<dbReference type="OrthoDB" id="10476098at2759"/>
<protein>
    <submittedName>
        <fullName evidence="2">Uncharacterized protein</fullName>
    </submittedName>
</protein>
<proteinExistence type="predicted"/>
<dbReference type="RefSeq" id="XP_003333694.1">
    <property type="nucleotide sequence ID" value="XM_003333646.1"/>
</dbReference>
<accession>E3KYJ8</accession>
<dbReference type="EMBL" id="DS178321">
    <property type="protein sequence ID" value="EFP89275.1"/>
    <property type="molecule type" value="Genomic_DNA"/>
</dbReference>
<name>E3KYJ8_PUCGT</name>
<dbReference type="KEGG" id="pgr:PGTG_15454"/>
<sequence>MLLTKILASFQILHYYRCSAQPVSPSGKLLKRAENIGACNHVSQLIHPTPRAPHHEGEGKLILESEKLDGSENIKNVDSDGANHLGASASEVQDDRTSPAPNYAKF</sequence>
<keyword evidence="3" id="KW-1185">Reference proteome</keyword>
<dbReference type="Proteomes" id="UP000008783">
    <property type="component" value="Unassembled WGS sequence"/>
</dbReference>
<evidence type="ECO:0000313" key="2">
    <source>
        <dbReference type="EMBL" id="EFP89275.1"/>
    </source>
</evidence>
<dbReference type="AlphaFoldDB" id="E3KYJ8"/>
<evidence type="ECO:0000313" key="3">
    <source>
        <dbReference type="Proteomes" id="UP000008783"/>
    </source>
</evidence>
<dbReference type="HOGENOM" id="CLU_2224513_0_0_1"/>
<dbReference type="InParanoid" id="E3KYJ8"/>
<feature type="region of interest" description="Disordered" evidence="1">
    <location>
        <begin position="72"/>
        <end position="106"/>
    </location>
</feature>
<gene>
    <name evidence="2" type="ORF">PGTG_15454</name>
</gene>
<evidence type="ECO:0000256" key="1">
    <source>
        <dbReference type="SAM" id="MobiDB-lite"/>
    </source>
</evidence>